<keyword evidence="2" id="KW-1185">Reference proteome</keyword>
<comment type="caution">
    <text evidence="1">The sequence shown here is derived from an EMBL/GenBank/DDBJ whole genome shotgun (WGS) entry which is preliminary data.</text>
</comment>
<name>A0A642V5L4_9ASCO</name>
<gene>
    <name evidence="1" type="ORF">TRICI_004520</name>
</gene>
<dbReference type="VEuPathDB" id="FungiDB:TRICI_004520"/>
<protein>
    <submittedName>
        <fullName evidence="1">Uncharacterized protein</fullName>
    </submittedName>
</protein>
<accession>A0A642V5L4</accession>
<organism evidence="1 2">
    <name type="scientific">Trichomonascus ciferrii</name>
    <dbReference type="NCBI Taxonomy" id="44093"/>
    <lineage>
        <taxon>Eukaryota</taxon>
        <taxon>Fungi</taxon>
        <taxon>Dikarya</taxon>
        <taxon>Ascomycota</taxon>
        <taxon>Saccharomycotina</taxon>
        <taxon>Dipodascomycetes</taxon>
        <taxon>Dipodascales</taxon>
        <taxon>Trichomonascaceae</taxon>
        <taxon>Trichomonascus</taxon>
        <taxon>Trichomonascus ciferrii complex</taxon>
    </lineage>
</organism>
<evidence type="ECO:0000313" key="2">
    <source>
        <dbReference type="Proteomes" id="UP000761534"/>
    </source>
</evidence>
<reference evidence="1" key="1">
    <citation type="journal article" date="2019" name="G3 (Bethesda)">
        <title>Genome Assemblies of Two Rare Opportunistic Yeast Pathogens: Diutina rugosa (syn. Candida rugosa) and Trichomonascus ciferrii (syn. Candida ciferrii).</title>
        <authorList>
            <person name="Mixao V."/>
            <person name="Saus E."/>
            <person name="Hansen A.P."/>
            <person name="Lass-Florl C."/>
            <person name="Gabaldon T."/>
        </authorList>
    </citation>
    <scope>NUCLEOTIDE SEQUENCE</scope>
    <source>
        <strain evidence="1">CBS 4856</strain>
    </source>
</reference>
<dbReference type="AlphaFoldDB" id="A0A642V5L4"/>
<dbReference type="EMBL" id="SWFS01000342">
    <property type="protein sequence ID" value="KAA8909354.1"/>
    <property type="molecule type" value="Genomic_DNA"/>
</dbReference>
<dbReference type="Proteomes" id="UP000761534">
    <property type="component" value="Unassembled WGS sequence"/>
</dbReference>
<sequence length="184" mass="20527">MSSGQSNEQSTDNNIRNLAKAYSKKSNFQRFRNLGSVQIQNQINNCTINKSQNQQTKLQQQRENTNCSKINDRNSTLKFHASGIQSPHQDVLLQNNTSFRQIKFSDDEFWNTSPRPPWLASLGYGFYVFFWGHAPRPPGLASLEAMGSVHFFLFVVASQSHGGAGGWPPANPGARAQLMHLTGG</sequence>
<evidence type="ECO:0000313" key="1">
    <source>
        <dbReference type="EMBL" id="KAA8909354.1"/>
    </source>
</evidence>
<proteinExistence type="predicted"/>